<proteinExistence type="predicted"/>
<dbReference type="PANTHER" id="PTHR21683:SF2">
    <property type="entry name" value="COILED-COIL DOMAIN-CONTAINING PROTEIN 42 LIKE-2-LIKE"/>
    <property type="match status" value="1"/>
</dbReference>
<dbReference type="Ensembl" id="ENSHCOT00000020043.1">
    <property type="protein sequence ID" value="ENSHCOP00000012889.1"/>
    <property type="gene ID" value="ENSHCOG00000015954.1"/>
</dbReference>
<dbReference type="AlphaFoldDB" id="A0A3Q2Y5I3"/>
<keyword evidence="1" id="KW-0175">Coiled coil</keyword>
<keyword evidence="3" id="KW-1185">Reference proteome</keyword>
<dbReference type="RefSeq" id="XP_019722516.1">
    <property type="nucleotide sequence ID" value="XM_019866957.1"/>
</dbReference>
<dbReference type="OMA" id="SIEMLYI"/>
<sequence>MSGGERCAGTARRYRDRNDTFIEIMEARQEQEHLVAIQEQCLQKLESLRQCGDKLLKEAKEAKELISNFDISPKEHDAAQMVKRAELERKEANKKEVEVKILQEEYTQLQRRKHHLLHRVQRDAVYRDFMQQALKLTRFEDEASLAGHLENLLRIREQLCEKQRLAEEQVDMQRKALLTFNSQHRLMLLQCSNQLSQLHHKLDRAQPEMEHWETKWKHIQGTAAKETLLLGLIKMAALNLYELTGGDVDGEKGVPLSDTDTQLDKLKMFMQDHKDIVRLYQGSSHRNDEEKNTLTLTQH</sequence>
<dbReference type="STRING" id="109280.ENSHCOP00000012889"/>
<organism evidence="2 3">
    <name type="scientific">Hippocampus comes</name>
    <name type="common">Tiger tail seahorse</name>
    <dbReference type="NCBI Taxonomy" id="109280"/>
    <lineage>
        <taxon>Eukaryota</taxon>
        <taxon>Metazoa</taxon>
        <taxon>Chordata</taxon>
        <taxon>Craniata</taxon>
        <taxon>Vertebrata</taxon>
        <taxon>Euteleostomi</taxon>
        <taxon>Actinopterygii</taxon>
        <taxon>Neopterygii</taxon>
        <taxon>Teleostei</taxon>
        <taxon>Neoteleostei</taxon>
        <taxon>Acanthomorphata</taxon>
        <taxon>Syngnathiaria</taxon>
        <taxon>Syngnathiformes</taxon>
        <taxon>Syngnathoidei</taxon>
        <taxon>Syngnathidae</taxon>
        <taxon>Hippocampus</taxon>
    </lineage>
</organism>
<dbReference type="OrthoDB" id="10264298at2759"/>
<protein>
    <submittedName>
        <fullName evidence="2">Cilia and flagella associated protein 73</fullName>
    </submittedName>
</protein>
<accession>A0A3Q2Y5I3</accession>
<dbReference type="GeneID" id="109514127"/>
<name>A0A3Q2Y5I3_HIPCM</name>
<dbReference type="KEGG" id="hcq:109514127"/>
<dbReference type="PANTHER" id="PTHR21683">
    <property type="entry name" value="COILED-COIL DOMAIN-CONTAINING PROTEIN 42 LIKE-2-LIKE-RELATED"/>
    <property type="match status" value="1"/>
</dbReference>
<reference evidence="2" key="1">
    <citation type="submission" date="2025-08" db="UniProtKB">
        <authorList>
            <consortium name="Ensembl"/>
        </authorList>
    </citation>
    <scope>IDENTIFICATION</scope>
</reference>
<dbReference type="Proteomes" id="UP000264820">
    <property type="component" value="Unplaced"/>
</dbReference>
<dbReference type="GeneTree" id="ENSGT00940000167956"/>
<dbReference type="CTD" id="387885"/>
<reference evidence="2" key="2">
    <citation type="submission" date="2025-09" db="UniProtKB">
        <authorList>
            <consortium name="Ensembl"/>
        </authorList>
    </citation>
    <scope>IDENTIFICATION</scope>
</reference>
<dbReference type="InterPro" id="IPR051147">
    <property type="entry name" value="CFAP_domain-containing"/>
</dbReference>
<evidence type="ECO:0000256" key="1">
    <source>
        <dbReference type="SAM" id="Coils"/>
    </source>
</evidence>
<evidence type="ECO:0000313" key="3">
    <source>
        <dbReference type="Proteomes" id="UP000264820"/>
    </source>
</evidence>
<evidence type="ECO:0000313" key="2">
    <source>
        <dbReference type="Ensembl" id="ENSHCOP00000012889.1"/>
    </source>
</evidence>
<feature type="coiled-coil region" evidence="1">
    <location>
        <begin position="75"/>
        <end position="119"/>
    </location>
</feature>